<name>A0AAE3HIH8_9GAMM</name>
<dbReference type="InterPro" id="IPR029055">
    <property type="entry name" value="Ntn_hydrolases_N"/>
</dbReference>
<dbReference type="PANTHER" id="PTHR43187">
    <property type="entry name" value="GLUTAMINE AMIDOTRANSFERASE DUG3-RELATED"/>
    <property type="match status" value="1"/>
</dbReference>
<proteinExistence type="predicted"/>
<evidence type="ECO:0000313" key="4">
    <source>
        <dbReference type="Proteomes" id="UP001204445"/>
    </source>
</evidence>
<dbReference type="InterPro" id="IPR052373">
    <property type="entry name" value="Gamma-glu_amide_hydrolase"/>
</dbReference>
<dbReference type="EMBL" id="JANUCT010000005">
    <property type="protein sequence ID" value="MCS3902976.1"/>
    <property type="molecule type" value="Genomic_DNA"/>
</dbReference>
<feature type="domain" description="Glutamine amidotransferase type-2" evidence="2">
    <location>
        <begin position="2"/>
        <end position="256"/>
    </location>
</feature>
<dbReference type="CDD" id="cd01908">
    <property type="entry name" value="YafJ"/>
    <property type="match status" value="1"/>
</dbReference>
<comment type="caution">
    <text evidence="3">The sequence shown here is derived from an EMBL/GenBank/DDBJ whole genome shotgun (WGS) entry which is preliminary data.</text>
</comment>
<organism evidence="3 4">
    <name type="scientific">Methylohalomonas lacus</name>
    <dbReference type="NCBI Taxonomy" id="398773"/>
    <lineage>
        <taxon>Bacteria</taxon>
        <taxon>Pseudomonadati</taxon>
        <taxon>Pseudomonadota</taxon>
        <taxon>Gammaproteobacteria</taxon>
        <taxon>Methylohalomonadales</taxon>
        <taxon>Methylohalomonadaceae</taxon>
        <taxon>Methylohalomonas</taxon>
    </lineage>
</organism>
<reference evidence="3" key="1">
    <citation type="submission" date="2022-08" db="EMBL/GenBank/DDBJ databases">
        <title>Genomic Encyclopedia of Type Strains, Phase III (KMG-III): the genomes of soil and plant-associated and newly described type strains.</title>
        <authorList>
            <person name="Whitman W."/>
        </authorList>
    </citation>
    <scope>NUCLEOTIDE SEQUENCE</scope>
    <source>
        <strain evidence="3">HMT 1</strain>
    </source>
</reference>
<dbReference type="EC" id="3.5.1.118" evidence="3"/>
<evidence type="ECO:0000259" key="2">
    <source>
        <dbReference type="PROSITE" id="PS51278"/>
    </source>
</evidence>
<evidence type="ECO:0000256" key="1">
    <source>
        <dbReference type="ARBA" id="ARBA00022962"/>
    </source>
</evidence>
<evidence type="ECO:0000313" key="3">
    <source>
        <dbReference type="EMBL" id="MCS3902976.1"/>
    </source>
</evidence>
<keyword evidence="4" id="KW-1185">Reference proteome</keyword>
<dbReference type="InterPro" id="IPR017932">
    <property type="entry name" value="GATase_2_dom"/>
</dbReference>
<dbReference type="PROSITE" id="PS51278">
    <property type="entry name" value="GATASE_TYPE_2"/>
    <property type="match status" value="1"/>
</dbReference>
<dbReference type="SUPFAM" id="SSF56235">
    <property type="entry name" value="N-terminal nucleophile aminohydrolases (Ntn hydrolases)"/>
    <property type="match status" value="1"/>
</dbReference>
<dbReference type="InterPro" id="IPR026869">
    <property type="entry name" value="EgtC-like"/>
</dbReference>
<dbReference type="Pfam" id="PF13230">
    <property type="entry name" value="GATase_4"/>
    <property type="match status" value="1"/>
</dbReference>
<dbReference type="Proteomes" id="UP001204445">
    <property type="component" value="Unassembled WGS sequence"/>
</dbReference>
<sequence>MCRLAAYAGPPLSLRQLLLAPPHSLYKQAYAPAEMVSAVLNADGYGFGWYDDEQRPRIYTHTLPIWSDGNLPDLADSLSARLWLANVRSATPGQSVNLANTQPFRAGPLMYLHNGFLQDFNSGLRTRFHEHLQADLSASLQGTTDSEYLFALVRQHLRHTPDLGRALSTALDELEDLLAGRQALLGIVMSDGDSLYAVRHGIGCAPPTMYVSDSDPDYAGGWLIASERLTEPRYWQTLTAGRVHRFSPGQPLAASA</sequence>
<dbReference type="Gene3D" id="3.60.20.10">
    <property type="entry name" value="Glutamine Phosphoribosylpyrophosphate, subunit 1, domain 1"/>
    <property type="match status" value="1"/>
</dbReference>
<keyword evidence="3" id="KW-0378">Hydrolase</keyword>
<dbReference type="PANTHER" id="PTHR43187:SF1">
    <property type="entry name" value="GLUTAMINE AMIDOTRANSFERASE DUG3-RELATED"/>
    <property type="match status" value="1"/>
</dbReference>
<dbReference type="RefSeq" id="WP_259054581.1">
    <property type="nucleotide sequence ID" value="NZ_JANUCT010000005.1"/>
</dbReference>
<dbReference type="GO" id="GO:0016787">
    <property type="term" value="F:hydrolase activity"/>
    <property type="evidence" value="ECO:0007669"/>
    <property type="project" value="UniProtKB-KW"/>
</dbReference>
<dbReference type="AlphaFoldDB" id="A0AAE3HIH8"/>
<protein>
    <submittedName>
        <fullName evidence="3">Glutamine amidotransferase</fullName>
        <ecNumber evidence="3">3.5.1.118</ecNumber>
    </submittedName>
</protein>
<keyword evidence="1 3" id="KW-0315">Glutamine amidotransferase</keyword>
<gene>
    <name evidence="3" type="ORF">J2T55_000984</name>
</gene>
<accession>A0AAE3HIH8</accession>